<dbReference type="InterPro" id="IPR036236">
    <property type="entry name" value="Znf_C2H2_sf"/>
</dbReference>
<reference evidence="4 5" key="1">
    <citation type="journal article" date="2016" name="DNA Res.">
        <title>Genome sequence of Aspergillus luchuensis NBRC 4314.</title>
        <authorList>
            <person name="Yamada O."/>
            <person name="Machida M."/>
            <person name="Hosoyama A."/>
            <person name="Goto M."/>
            <person name="Takahashi T."/>
            <person name="Futagami T."/>
            <person name="Yamagata Y."/>
            <person name="Takeuchi M."/>
            <person name="Kobayashi T."/>
            <person name="Koike H."/>
            <person name="Abe K."/>
            <person name="Asai K."/>
            <person name="Arita M."/>
            <person name="Fujita N."/>
            <person name="Fukuda K."/>
            <person name="Higa K."/>
            <person name="Horikawa H."/>
            <person name="Ishikawa T."/>
            <person name="Jinno K."/>
            <person name="Kato Y."/>
            <person name="Kirimura K."/>
            <person name="Mizutani O."/>
            <person name="Nakasone K."/>
            <person name="Sano M."/>
            <person name="Shiraishi Y."/>
            <person name="Tsukahara M."/>
            <person name="Gomi K."/>
        </authorList>
    </citation>
    <scope>NUCLEOTIDE SEQUENCE [LARGE SCALE GENOMIC DNA]</scope>
    <source>
        <strain evidence="4 5">RIB 2604</strain>
    </source>
</reference>
<evidence type="ECO:0000313" key="5">
    <source>
        <dbReference type="Proteomes" id="UP000075230"/>
    </source>
</evidence>
<protein>
    <recommendedName>
        <fullName evidence="3">C2H2-type domain-containing protein</fullName>
    </recommendedName>
</protein>
<keyword evidence="1" id="KW-0677">Repeat</keyword>
<evidence type="ECO:0000256" key="1">
    <source>
        <dbReference type="ARBA" id="ARBA00022737"/>
    </source>
</evidence>
<keyword evidence="2" id="KW-0863">Zinc-finger</keyword>
<feature type="domain" description="C2H2-type" evidence="3">
    <location>
        <begin position="948"/>
        <end position="975"/>
    </location>
</feature>
<dbReference type="VEuPathDB" id="FungiDB:ASPFODRAFT_58548"/>
<dbReference type="Gene3D" id="3.40.50.1820">
    <property type="entry name" value="alpha/beta hydrolase"/>
    <property type="match status" value="1"/>
</dbReference>
<organism evidence="4 5">
    <name type="scientific">Aspergillus kawachii</name>
    <name type="common">White koji mold</name>
    <name type="synonym">Aspergillus awamori var. kawachi</name>
    <dbReference type="NCBI Taxonomy" id="1069201"/>
    <lineage>
        <taxon>Eukaryota</taxon>
        <taxon>Fungi</taxon>
        <taxon>Dikarya</taxon>
        <taxon>Ascomycota</taxon>
        <taxon>Pezizomycotina</taxon>
        <taxon>Eurotiomycetes</taxon>
        <taxon>Eurotiomycetidae</taxon>
        <taxon>Eurotiales</taxon>
        <taxon>Aspergillaceae</taxon>
        <taxon>Aspergillus</taxon>
        <taxon>Aspergillus subgen. Circumdati</taxon>
    </lineage>
</organism>
<dbReference type="SUPFAM" id="SSF52540">
    <property type="entry name" value="P-loop containing nucleoside triphosphate hydrolases"/>
    <property type="match status" value="1"/>
</dbReference>
<dbReference type="EMBL" id="BCWF01000017">
    <property type="protein sequence ID" value="GAT23100.1"/>
    <property type="molecule type" value="Genomic_DNA"/>
</dbReference>
<dbReference type="SUPFAM" id="SSF57667">
    <property type="entry name" value="beta-beta-alpha zinc fingers"/>
    <property type="match status" value="1"/>
</dbReference>
<reference evidence="5" key="2">
    <citation type="submission" date="2016-02" db="EMBL/GenBank/DDBJ databases">
        <title>Genome sequencing of Aspergillus luchuensis NBRC 4314.</title>
        <authorList>
            <person name="Yamada O."/>
        </authorList>
    </citation>
    <scope>NUCLEOTIDE SEQUENCE [LARGE SCALE GENOMIC DNA]</scope>
    <source>
        <strain evidence="5">RIB 2604</strain>
    </source>
</reference>
<sequence>MKELARRVFRVSGLPGTLEAPEDIVELLSNRLGVREKAITVRSLARSLGDHENPPTTVATVMFNACLRRIDGNQDGDEWHIDPLDHNLDRRRYILDTHFRGLTPLNDSSHPQASYEGTMCKTPLAFLAHSLGGLVVKQAMVYLADEQSYGTEYQPLRDAIRGAIFFGVPSQGMDVSDWKAIVQGNPNENMIRNLSIESDFISKLTESFNGIWNERCKFFWAYEQLMSRQVNLFDSWFKGNKAEFEQISFRTDQNRWLIEGKSSQQALEAARIRRTISDRVLEGKNEAATMRRDTVKHWLSAFDIQKEHFTHRGKRHDCMNPGRWLLKSQKFIRWARSDTSWNPLLWLSGAPGAGKSVLASIVIDRLKKRGASVAYFYCKHGDEKRTSVESVTRSILAQLLVLNPDLLPYFHDKAQTGVSLASPKDSEQILGTSLRSFERVYLVLDGLDECGRDARGAIARRFRKMVDLEIKVGSIRCLFISQDDGVAAADFHKIPSIKIGNQNNEDIENFVGQWQQQLVTKFGPFSQLSRLKKIISNRAKGLFIFAELFAKLLEQQLSIKDLEDQLRPEVLPVELDSLYERILDRVHEARHPNTIRRIDEILGWIVCARRPLRWEEIQTAVCIDLEERSFDDRRRLVESPKEMFHSLVVYHSNTTVELVHGTARQYLTKRKTLPNGSEERPLIKVDEGNFSLAMRCLTYLSFPAFHLSRTEEDIKSDLREGLHQLYDYATACWAMHLEGGILNLEECDLARLHKALKILVELHWSKSHKPIQITKEVRKVLSPFERFPGNIKPKQHNRLLQAVAWAKKQSGSSGKGPNDKDALTLWKVTAKIRSVLEKIDTESNDFAIIEEKYGARRYKCPRVNCYYYYHGFKDLGQRERHTGKHTRPYLCVVVGCPKQAFGYAVEEELRQHLDGMHCIKDPGQSVMPIYSTFDKQKVLKSRGGNASFQCPECDQTFTRKHNFRRHKESHTADQDRFICAKCTKPFLRKDAYERHVRTHDEKRFSCGGIRRDGRKWGCNRSFSRKDALKHHYTNTKRGQMCAKSRPRE</sequence>
<dbReference type="Pfam" id="PF22939">
    <property type="entry name" value="WHD_GPIID"/>
    <property type="match status" value="1"/>
</dbReference>
<dbReference type="Pfam" id="PF00096">
    <property type="entry name" value="zf-C2H2"/>
    <property type="match status" value="1"/>
</dbReference>
<keyword evidence="2" id="KW-0479">Metal-binding</keyword>
<dbReference type="InterPro" id="IPR056884">
    <property type="entry name" value="NPHP3-like_N"/>
</dbReference>
<proteinExistence type="predicted"/>
<dbReference type="SUPFAM" id="SSF53474">
    <property type="entry name" value="alpha/beta-Hydrolases"/>
    <property type="match status" value="1"/>
</dbReference>
<name>A0A146FAF6_ASPKA</name>
<keyword evidence="2" id="KW-0862">Zinc</keyword>
<dbReference type="PANTHER" id="PTHR10039">
    <property type="entry name" value="AMELOGENIN"/>
    <property type="match status" value="1"/>
</dbReference>
<dbReference type="InterPro" id="IPR013087">
    <property type="entry name" value="Znf_C2H2_type"/>
</dbReference>
<dbReference type="PANTHER" id="PTHR10039:SF14">
    <property type="entry name" value="NACHT DOMAIN-CONTAINING PROTEIN"/>
    <property type="match status" value="1"/>
</dbReference>
<accession>A0A146FAF6</accession>
<dbReference type="InterPro" id="IPR029058">
    <property type="entry name" value="AB_hydrolase_fold"/>
</dbReference>
<dbReference type="GO" id="GO:0008270">
    <property type="term" value="F:zinc ion binding"/>
    <property type="evidence" value="ECO:0007669"/>
    <property type="project" value="UniProtKB-KW"/>
</dbReference>
<evidence type="ECO:0000313" key="4">
    <source>
        <dbReference type="EMBL" id="GAT23100.1"/>
    </source>
</evidence>
<dbReference type="Gene3D" id="3.40.50.300">
    <property type="entry name" value="P-loop containing nucleotide triphosphate hydrolases"/>
    <property type="match status" value="1"/>
</dbReference>
<evidence type="ECO:0000259" key="3">
    <source>
        <dbReference type="PROSITE" id="PS50157"/>
    </source>
</evidence>
<dbReference type="SMART" id="SM00355">
    <property type="entry name" value="ZnF_C2H2"/>
    <property type="match status" value="4"/>
</dbReference>
<gene>
    <name evidence="4" type="ORF">RIB2604_01702360</name>
</gene>
<dbReference type="InterPro" id="IPR027417">
    <property type="entry name" value="P-loop_NTPase"/>
</dbReference>
<dbReference type="PROSITE" id="PS50157">
    <property type="entry name" value="ZINC_FINGER_C2H2_2"/>
    <property type="match status" value="2"/>
</dbReference>
<dbReference type="Proteomes" id="UP000075230">
    <property type="component" value="Unassembled WGS sequence"/>
</dbReference>
<feature type="domain" description="C2H2-type" evidence="3">
    <location>
        <begin position="977"/>
        <end position="1004"/>
    </location>
</feature>
<comment type="caution">
    <text evidence="4">The sequence shown here is derived from an EMBL/GenBank/DDBJ whole genome shotgun (WGS) entry which is preliminary data.</text>
</comment>
<dbReference type="Gene3D" id="3.30.160.60">
    <property type="entry name" value="Classic Zinc Finger"/>
    <property type="match status" value="2"/>
</dbReference>
<dbReference type="InterPro" id="IPR054471">
    <property type="entry name" value="GPIID_WHD"/>
</dbReference>
<dbReference type="AlphaFoldDB" id="A0A146FAF6"/>
<dbReference type="Pfam" id="PF24883">
    <property type="entry name" value="NPHP3_N"/>
    <property type="match status" value="1"/>
</dbReference>
<dbReference type="PROSITE" id="PS00028">
    <property type="entry name" value="ZINC_FINGER_C2H2_1"/>
    <property type="match status" value="2"/>
</dbReference>
<evidence type="ECO:0000256" key="2">
    <source>
        <dbReference type="PROSITE-ProRule" id="PRU00042"/>
    </source>
</evidence>